<feature type="domain" description="Outer membrane protein beta-barrel" evidence="6">
    <location>
        <begin position="33"/>
        <end position="195"/>
    </location>
</feature>
<dbReference type="PANTHER" id="PTHR34001:SF3">
    <property type="entry name" value="BLL7405 PROTEIN"/>
    <property type="match status" value="1"/>
</dbReference>
<evidence type="ECO:0000259" key="6">
    <source>
        <dbReference type="Pfam" id="PF13505"/>
    </source>
</evidence>
<keyword evidence="3" id="KW-0472">Membrane</keyword>
<dbReference type="SUPFAM" id="SSF56925">
    <property type="entry name" value="OMPA-like"/>
    <property type="match status" value="1"/>
</dbReference>
<dbReference type="InterPro" id="IPR051692">
    <property type="entry name" value="OMP-like"/>
</dbReference>
<dbReference type="InterPro" id="IPR011250">
    <property type="entry name" value="OMP/PagP_B-barrel"/>
</dbReference>
<protein>
    <submittedName>
        <fullName evidence="7">Opacity protein-like surface antigen</fullName>
    </submittedName>
</protein>
<dbReference type="InterPro" id="IPR027385">
    <property type="entry name" value="Beta-barrel_OMP"/>
</dbReference>
<dbReference type="EMBL" id="RKQK01000001">
    <property type="protein sequence ID" value="RPE71627.1"/>
    <property type="molecule type" value="Genomic_DNA"/>
</dbReference>
<dbReference type="Proteomes" id="UP000269689">
    <property type="component" value="Unassembled WGS sequence"/>
</dbReference>
<dbReference type="Pfam" id="PF13505">
    <property type="entry name" value="OMP_b-brl"/>
    <property type="match status" value="1"/>
</dbReference>
<comment type="caution">
    <text evidence="7">The sequence shown here is derived from an EMBL/GenBank/DDBJ whole genome shotgun (WGS) entry which is preliminary data.</text>
</comment>
<dbReference type="Gene3D" id="2.40.160.20">
    <property type="match status" value="1"/>
</dbReference>
<evidence type="ECO:0000256" key="4">
    <source>
        <dbReference type="ARBA" id="ARBA00038306"/>
    </source>
</evidence>
<evidence type="ECO:0000313" key="7">
    <source>
        <dbReference type="EMBL" id="RPE71627.1"/>
    </source>
</evidence>
<evidence type="ECO:0000313" key="8">
    <source>
        <dbReference type="Proteomes" id="UP000269689"/>
    </source>
</evidence>
<dbReference type="OrthoDB" id="268975at2"/>
<feature type="chain" id="PRO_5018210611" evidence="5">
    <location>
        <begin position="23"/>
        <end position="195"/>
    </location>
</feature>
<evidence type="ECO:0000256" key="5">
    <source>
        <dbReference type="SAM" id="SignalP"/>
    </source>
</evidence>
<reference evidence="7 8" key="1">
    <citation type="submission" date="2018-11" db="EMBL/GenBank/DDBJ databases">
        <title>Genomic Encyclopedia of Type Strains, Phase IV (KMG-IV): sequencing the most valuable type-strain genomes for metagenomic binning, comparative biology and taxonomic classification.</title>
        <authorList>
            <person name="Goeker M."/>
        </authorList>
    </citation>
    <scope>NUCLEOTIDE SEQUENCE [LARGE SCALE GENOMIC DNA]</scope>
    <source>
        <strain evidence="7 8">DSM 104731</strain>
    </source>
</reference>
<keyword evidence="2 5" id="KW-0732">Signal</keyword>
<sequence length="195" mass="20192">MKTIAFALASASTLVLAAPAFAGNLTPAAPEAPVYVAPVETAGADWTGFYAGATAGYGYGEDAAEDADDSTYGVFGGYNYDMGDWVVGGELEYSKSDMENAGVEVDDMTRLKLRAGYDFGKVVVYGIAGANYTNATIAGTDYSDTGVSYGIGADYAVTDNIVAGLEVLQNDFNEFDDSGADLSATTVAAKVGFRF</sequence>
<comment type="subcellular location">
    <subcellularLocation>
        <location evidence="1">Membrane</location>
    </subcellularLocation>
</comment>
<gene>
    <name evidence="7" type="ORF">EDD53_0751</name>
</gene>
<feature type="signal peptide" evidence="5">
    <location>
        <begin position="1"/>
        <end position="22"/>
    </location>
</feature>
<dbReference type="PANTHER" id="PTHR34001">
    <property type="entry name" value="BLL7405 PROTEIN"/>
    <property type="match status" value="1"/>
</dbReference>
<name>A0A3N4V3E5_9RHOB</name>
<proteinExistence type="inferred from homology"/>
<evidence type="ECO:0000256" key="2">
    <source>
        <dbReference type="ARBA" id="ARBA00022729"/>
    </source>
</evidence>
<dbReference type="AlphaFoldDB" id="A0A3N4V3E5"/>
<comment type="similarity">
    <text evidence="4">Belongs to the Omp25/RopB family.</text>
</comment>
<evidence type="ECO:0000256" key="1">
    <source>
        <dbReference type="ARBA" id="ARBA00004370"/>
    </source>
</evidence>
<dbReference type="GO" id="GO:0016020">
    <property type="term" value="C:membrane"/>
    <property type="evidence" value="ECO:0007669"/>
    <property type="project" value="UniProtKB-SubCell"/>
</dbReference>
<accession>A0A3N4V3E5</accession>
<evidence type="ECO:0000256" key="3">
    <source>
        <dbReference type="ARBA" id="ARBA00023136"/>
    </source>
</evidence>
<dbReference type="RefSeq" id="WP_123791827.1">
    <property type="nucleotide sequence ID" value="NZ_RKQK01000001.1"/>
</dbReference>
<organism evidence="7 8">
    <name type="scientific">Pacificibacter maritimus</name>
    <dbReference type="NCBI Taxonomy" id="762213"/>
    <lineage>
        <taxon>Bacteria</taxon>
        <taxon>Pseudomonadati</taxon>
        <taxon>Pseudomonadota</taxon>
        <taxon>Alphaproteobacteria</taxon>
        <taxon>Rhodobacterales</taxon>
        <taxon>Roseobacteraceae</taxon>
        <taxon>Pacificibacter</taxon>
    </lineage>
</organism>
<keyword evidence="8" id="KW-1185">Reference proteome</keyword>